<evidence type="ECO:0000256" key="1">
    <source>
        <dbReference type="SAM" id="MobiDB-lite"/>
    </source>
</evidence>
<protein>
    <submittedName>
        <fullName evidence="2">Uncharacterized protein</fullName>
    </submittedName>
</protein>
<accession>A0A5N0T3B8</accession>
<dbReference type="EMBL" id="VYXP01000014">
    <property type="protein sequence ID" value="KAA9129570.1"/>
    <property type="molecule type" value="Genomic_DNA"/>
</dbReference>
<proteinExistence type="predicted"/>
<keyword evidence="3" id="KW-1185">Reference proteome</keyword>
<dbReference type="RefSeq" id="WP_150865796.1">
    <property type="nucleotide sequence ID" value="NZ_VYXP01000014.1"/>
</dbReference>
<reference evidence="2 3" key="1">
    <citation type="submission" date="2019-09" db="EMBL/GenBank/DDBJ databases">
        <title>Wenzhouxiangella sp. Genome sequencing and assembly.</title>
        <authorList>
            <person name="Zhang R."/>
        </authorList>
    </citation>
    <scope>NUCLEOTIDE SEQUENCE [LARGE SCALE GENOMIC DNA]</scope>
    <source>
        <strain evidence="2 3">W260</strain>
    </source>
</reference>
<evidence type="ECO:0000313" key="3">
    <source>
        <dbReference type="Proteomes" id="UP000325372"/>
    </source>
</evidence>
<feature type="region of interest" description="Disordered" evidence="1">
    <location>
        <begin position="23"/>
        <end position="49"/>
    </location>
</feature>
<evidence type="ECO:0000313" key="2">
    <source>
        <dbReference type="EMBL" id="KAA9129570.1"/>
    </source>
</evidence>
<comment type="caution">
    <text evidence="2">The sequence shown here is derived from an EMBL/GenBank/DDBJ whole genome shotgun (WGS) entry which is preliminary data.</text>
</comment>
<dbReference type="AlphaFoldDB" id="A0A5N0T3B8"/>
<name>A0A5N0T3B8_9GAMM</name>
<organism evidence="2 3">
    <name type="scientific">Marinihelvus fidelis</name>
    <dbReference type="NCBI Taxonomy" id="2613842"/>
    <lineage>
        <taxon>Bacteria</taxon>
        <taxon>Pseudomonadati</taxon>
        <taxon>Pseudomonadota</taxon>
        <taxon>Gammaproteobacteria</taxon>
        <taxon>Chromatiales</taxon>
        <taxon>Wenzhouxiangellaceae</taxon>
        <taxon>Marinihelvus</taxon>
    </lineage>
</organism>
<sequence>MNDTGHNSPGAWRDALAQLPADLPPGRDLWPGIESRLEPRAGQQPGAGARRMRWPALAASVAFAFAAGLLLGRQGPGPAAAPTMAFNPGDPAVAVALRAAEQEYLAEWKGFTTVGVAPTLLTPQAQEELEASWNALLQAETALLTALDEHPDNPYLGEKLLDLRGQQLDFMRQLHMLDQNSRRDT</sequence>
<gene>
    <name evidence="2" type="ORF">F3N42_15355</name>
</gene>
<dbReference type="Proteomes" id="UP000325372">
    <property type="component" value="Unassembled WGS sequence"/>
</dbReference>